<dbReference type="GeneID" id="19333254"/>
<dbReference type="RefSeq" id="XP_007926608.1">
    <property type="nucleotide sequence ID" value="XM_007928417.1"/>
</dbReference>
<dbReference type="EMBL" id="KB446558">
    <property type="protein sequence ID" value="EME83355.1"/>
    <property type="molecule type" value="Genomic_DNA"/>
</dbReference>
<gene>
    <name evidence="1" type="ORF">MYCFIDRAFT_174812</name>
</gene>
<accession>M2Z0J0</accession>
<protein>
    <submittedName>
        <fullName evidence="1">Uncharacterized protein</fullName>
    </submittedName>
</protein>
<dbReference type="KEGG" id="pfj:MYCFIDRAFT_174812"/>
<dbReference type="Proteomes" id="UP000016932">
    <property type="component" value="Unassembled WGS sequence"/>
</dbReference>
<dbReference type="HOGENOM" id="CLU_1652915_0_0_1"/>
<evidence type="ECO:0000313" key="1">
    <source>
        <dbReference type="EMBL" id="EME83355.1"/>
    </source>
</evidence>
<sequence length="160" mass="17717">MGNARGSAEAPTGGDGVDKECIWRVSASRREQGMGHLSPAEEEMILDQACSESETSKRGYGASGTCSCHHFARKEPLGYSRSKLLDMVLHYFPCISYGTCMRLSIPAPLQLFSTAIIVPASPEQPDIAWPLLIFPRRHCRRARDWLLSFGIHVSQGPLWL</sequence>
<dbReference type="VEuPathDB" id="FungiDB:MYCFIDRAFT_174812"/>
<proteinExistence type="predicted"/>
<keyword evidence="2" id="KW-1185">Reference proteome</keyword>
<name>M2Z0J0_PSEFD</name>
<dbReference type="AlphaFoldDB" id="M2Z0J0"/>
<evidence type="ECO:0000313" key="2">
    <source>
        <dbReference type="Proteomes" id="UP000016932"/>
    </source>
</evidence>
<reference evidence="1 2" key="1">
    <citation type="journal article" date="2012" name="PLoS Pathog.">
        <title>Diverse lifestyles and strategies of plant pathogenesis encoded in the genomes of eighteen Dothideomycetes fungi.</title>
        <authorList>
            <person name="Ohm R.A."/>
            <person name="Feau N."/>
            <person name="Henrissat B."/>
            <person name="Schoch C.L."/>
            <person name="Horwitz B.A."/>
            <person name="Barry K.W."/>
            <person name="Condon B.J."/>
            <person name="Copeland A.C."/>
            <person name="Dhillon B."/>
            <person name="Glaser F."/>
            <person name="Hesse C.N."/>
            <person name="Kosti I."/>
            <person name="LaButti K."/>
            <person name="Lindquist E.A."/>
            <person name="Lucas S."/>
            <person name="Salamov A.A."/>
            <person name="Bradshaw R.E."/>
            <person name="Ciuffetti L."/>
            <person name="Hamelin R.C."/>
            <person name="Kema G.H.J."/>
            <person name="Lawrence C."/>
            <person name="Scott J.A."/>
            <person name="Spatafora J.W."/>
            <person name="Turgeon B.G."/>
            <person name="de Wit P.J.G.M."/>
            <person name="Zhong S."/>
            <person name="Goodwin S.B."/>
            <person name="Grigoriev I.V."/>
        </authorList>
    </citation>
    <scope>NUCLEOTIDE SEQUENCE [LARGE SCALE GENOMIC DNA]</scope>
    <source>
        <strain evidence="1 2">CIRAD86</strain>
    </source>
</reference>
<organism evidence="1 2">
    <name type="scientific">Pseudocercospora fijiensis (strain CIRAD86)</name>
    <name type="common">Black leaf streak disease fungus</name>
    <name type="synonym">Mycosphaerella fijiensis</name>
    <dbReference type="NCBI Taxonomy" id="383855"/>
    <lineage>
        <taxon>Eukaryota</taxon>
        <taxon>Fungi</taxon>
        <taxon>Dikarya</taxon>
        <taxon>Ascomycota</taxon>
        <taxon>Pezizomycotina</taxon>
        <taxon>Dothideomycetes</taxon>
        <taxon>Dothideomycetidae</taxon>
        <taxon>Mycosphaerellales</taxon>
        <taxon>Mycosphaerellaceae</taxon>
        <taxon>Pseudocercospora</taxon>
    </lineage>
</organism>